<proteinExistence type="predicted"/>
<keyword evidence="1" id="KW-0812">Transmembrane</keyword>
<reference evidence="3" key="1">
    <citation type="journal article" date="2019" name="Int. J. Syst. Evol. Microbiol.">
        <title>The Global Catalogue of Microorganisms (GCM) 10K type strain sequencing project: providing services to taxonomists for standard genome sequencing and annotation.</title>
        <authorList>
            <consortium name="The Broad Institute Genomics Platform"/>
            <consortium name="The Broad Institute Genome Sequencing Center for Infectious Disease"/>
            <person name="Wu L."/>
            <person name="Ma J."/>
        </authorList>
    </citation>
    <scope>NUCLEOTIDE SEQUENCE [LARGE SCALE GENOMIC DNA]</scope>
    <source>
        <strain evidence="3">CGMCC 1.15044</strain>
    </source>
</reference>
<name>A0ABQ1GKH1_9BACL</name>
<dbReference type="Proteomes" id="UP000609323">
    <property type="component" value="Unassembled WGS sequence"/>
</dbReference>
<accession>A0ABQ1GKH1</accession>
<gene>
    <name evidence="2" type="ORF">GCM10010917_33310</name>
</gene>
<evidence type="ECO:0000313" key="3">
    <source>
        <dbReference type="Proteomes" id="UP000609323"/>
    </source>
</evidence>
<feature type="transmembrane region" description="Helical" evidence="1">
    <location>
        <begin position="31"/>
        <end position="50"/>
    </location>
</feature>
<comment type="caution">
    <text evidence="2">The sequence shown here is derived from an EMBL/GenBank/DDBJ whole genome shotgun (WGS) entry which is preliminary data.</text>
</comment>
<evidence type="ECO:0000313" key="2">
    <source>
        <dbReference type="EMBL" id="GGA45349.1"/>
    </source>
</evidence>
<evidence type="ECO:0000256" key="1">
    <source>
        <dbReference type="SAM" id="Phobius"/>
    </source>
</evidence>
<organism evidence="2 3">
    <name type="scientific">Paenibacillus physcomitrellae</name>
    <dbReference type="NCBI Taxonomy" id="1619311"/>
    <lineage>
        <taxon>Bacteria</taxon>
        <taxon>Bacillati</taxon>
        <taxon>Bacillota</taxon>
        <taxon>Bacilli</taxon>
        <taxon>Bacillales</taxon>
        <taxon>Paenibacillaceae</taxon>
        <taxon>Paenibacillus</taxon>
    </lineage>
</organism>
<dbReference type="EMBL" id="BMHF01000013">
    <property type="protein sequence ID" value="GGA45349.1"/>
    <property type="molecule type" value="Genomic_DNA"/>
</dbReference>
<evidence type="ECO:0008006" key="4">
    <source>
        <dbReference type="Google" id="ProtNLM"/>
    </source>
</evidence>
<protein>
    <recommendedName>
        <fullName evidence="4">DUF2759 domain-containing protein</fullName>
    </recommendedName>
</protein>
<keyword evidence="1" id="KW-1133">Transmembrane helix</keyword>
<keyword evidence="1" id="KW-0472">Membrane</keyword>
<keyword evidence="3" id="KW-1185">Reference proteome</keyword>
<sequence>MNLHITALVTLPLLILGVIQSVRHLKGRYPRIFGLLFVSIGVWIAIYPALTGRLVQLGEWIIK</sequence>
<dbReference type="RefSeq" id="WP_157739344.1">
    <property type="nucleotide sequence ID" value="NZ_BMHF01000013.1"/>
</dbReference>